<dbReference type="eggNOG" id="ENOG5032YHH">
    <property type="taxonomic scope" value="Bacteria"/>
</dbReference>
<accession>B3EHM2</accession>
<evidence type="ECO:0000313" key="1">
    <source>
        <dbReference type="EMBL" id="ACD89802.1"/>
    </source>
</evidence>
<dbReference type="EMBL" id="CP001097">
    <property type="protein sequence ID" value="ACD89802.1"/>
    <property type="molecule type" value="Genomic_DNA"/>
</dbReference>
<dbReference type="KEGG" id="cli:Clim_0720"/>
<dbReference type="RefSeq" id="WP_012465682.1">
    <property type="nucleotide sequence ID" value="NC_010803.1"/>
</dbReference>
<protein>
    <submittedName>
        <fullName evidence="1">Uncharacterized protein</fullName>
    </submittedName>
</protein>
<sequence>MKTTSYFKLTRNRSDRIAIQDEWICFVVEHPEKIVIQSDGRIKKWAHIPEAGKVLRVILLEDGETVHNAFFDRSYKES</sequence>
<proteinExistence type="predicted"/>
<gene>
    <name evidence="1" type="ordered locus">Clim_0720</name>
</gene>
<evidence type="ECO:0000313" key="2">
    <source>
        <dbReference type="Proteomes" id="UP000008841"/>
    </source>
</evidence>
<dbReference type="HOGENOM" id="CLU_171899_0_0_10"/>
<dbReference type="STRING" id="290315.Clim_0720"/>
<dbReference type="Proteomes" id="UP000008841">
    <property type="component" value="Chromosome"/>
</dbReference>
<organism evidence="1 2">
    <name type="scientific">Chlorobium limicola (strain DSM 245 / NBRC 103803 / 6330)</name>
    <dbReference type="NCBI Taxonomy" id="290315"/>
    <lineage>
        <taxon>Bacteria</taxon>
        <taxon>Pseudomonadati</taxon>
        <taxon>Chlorobiota</taxon>
        <taxon>Chlorobiia</taxon>
        <taxon>Chlorobiales</taxon>
        <taxon>Chlorobiaceae</taxon>
        <taxon>Chlorobium/Pelodictyon group</taxon>
        <taxon>Chlorobium</taxon>
    </lineage>
</organism>
<dbReference type="OrthoDB" id="290767at2"/>
<name>B3EHM2_CHLL2</name>
<dbReference type="AlphaFoldDB" id="B3EHM2"/>
<reference evidence="1 2" key="1">
    <citation type="submission" date="2008-05" db="EMBL/GenBank/DDBJ databases">
        <title>Complete sequence of Chlorobium limicola DSM 245.</title>
        <authorList>
            <consortium name="US DOE Joint Genome Institute"/>
            <person name="Lucas S."/>
            <person name="Copeland A."/>
            <person name="Lapidus A."/>
            <person name="Glavina del Rio T."/>
            <person name="Dalin E."/>
            <person name="Tice H."/>
            <person name="Bruce D."/>
            <person name="Goodwin L."/>
            <person name="Pitluck S."/>
            <person name="Schmutz J."/>
            <person name="Larimer F."/>
            <person name="Land M."/>
            <person name="Hauser L."/>
            <person name="Kyrpides N."/>
            <person name="Ovchinnikova G."/>
            <person name="Zhao F."/>
            <person name="Li T."/>
            <person name="Liu Z."/>
            <person name="Overmann J."/>
            <person name="Bryant D.A."/>
            <person name="Richardson P."/>
        </authorList>
    </citation>
    <scope>NUCLEOTIDE SEQUENCE [LARGE SCALE GENOMIC DNA]</scope>
    <source>
        <strain evidence="2">DSM 245 / NBRC 103803 / 6330</strain>
    </source>
</reference>